<protein>
    <submittedName>
        <fullName evidence="1">Uncharacterized protein</fullName>
    </submittedName>
</protein>
<feature type="non-terminal residue" evidence="1">
    <location>
        <position position="163"/>
    </location>
</feature>
<proteinExistence type="predicted"/>
<name>X1MDF3_9ZZZZ</name>
<evidence type="ECO:0000313" key="1">
    <source>
        <dbReference type="EMBL" id="GAI12715.1"/>
    </source>
</evidence>
<dbReference type="EMBL" id="BARV01013198">
    <property type="protein sequence ID" value="GAI12715.1"/>
    <property type="molecule type" value="Genomic_DNA"/>
</dbReference>
<organism evidence="1">
    <name type="scientific">marine sediment metagenome</name>
    <dbReference type="NCBI Taxonomy" id="412755"/>
    <lineage>
        <taxon>unclassified sequences</taxon>
        <taxon>metagenomes</taxon>
        <taxon>ecological metagenomes</taxon>
    </lineage>
</organism>
<gene>
    <name evidence="1" type="ORF">S06H3_24000</name>
</gene>
<accession>X1MDF3</accession>
<comment type="caution">
    <text evidence="1">The sequence shown here is derived from an EMBL/GenBank/DDBJ whole genome shotgun (WGS) entry which is preliminary data.</text>
</comment>
<dbReference type="AlphaFoldDB" id="X1MDF3"/>
<sequence length="163" mass="17671">TNKLVSFTNGSCTDNVMVTFASNMALICNDYSGHIGQSNNFNVLPNDPATLLSIVPGETHDPGTQTGKSGNISAQNAGVQFNINIYLTDDWFNLIDTVNHLIDVIPSDQFISQSQIQLSNGSFTFPFTFRTAGTQRIYFNDITNPSIKSDTSSSIPVYAGAYS</sequence>
<feature type="non-terminal residue" evidence="1">
    <location>
        <position position="1"/>
    </location>
</feature>
<reference evidence="1" key="1">
    <citation type="journal article" date="2014" name="Front. Microbiol.">
        <title>High frequency of phylogenetically diverse reductive dehalogenase-homologous genes in deep subseafloor sedimentary metagenomes.</title>
        <authorList>
            <person name="Kawai M."/>
            <person name="Futagami T."/>
            <person name="Toyoda A."/>
            <person name="Takaki Y."/>
            <person name="Nishi S."/>
            <person name="Hori S."/>
            <person name="Arai W."/>
            <person name="Tsubouchi T."/>
            <person name="Morono Y."/>
            <person name="Uchiyama I."/>
            <person name="Ito T."/>
            <person name="Fujiyama A."/>
            <person name="Inagaki F."/>
            <person name="Takami H."/>
        </authorList>
    </citation>
    <scope>NUCLEOTIDE SEQUENCE</scope>
    <source>
        <strain evidence="1">Expedition CK06-06</strain>
    </source>
</reference>